<dbReference type="InterPro" id="IPR047741">
    <property type="entry name" value="DIP1984-like"/>
</dbReference>
<evidence type="ECO:0000313" key="2">
    <source>
        <dbReference type="EMBL" id="VZH86080.1"/>
    </source>
</evidence>
<dbReference type="Gene3D" id="6.10.320.10">
    <property type="match status" value="1"/>
</dbReference>
<keyword evidence="4" id="KW-1185">Reference proteome</keyword>
<accession>A0A6I8MDH4</accession>
<protein>
    <submittedName>
        <fullName evidence="1">DIP1984 family protein</fullName>
    </submittedName>
</protein>
<dbReference type="EMBL" id="LR738855">
    <property type="protein sequence ID" value="VZH86080.1"/>
    <property type="molecule type" value="Genomic_DNA"/>
</dbReference>
<dbReference type="CDD" id="cd12208">
    <property type="entry name" value="DIP1984-like"/>
    <property type="match status" value="1"/>
</dbReference>
<dbReference type="Pfam" id="PF20935">
    <property type="entry name" value="DUF6847"/>
    <property type="match status" value="1"/>
</dbReference>
<dbReference type="NCBIfam" id="NF038048">
    <property type="entry name" value="DIP1984_fam"/>
    <property type="match status" value="1"/>
</dbReference>
<reference evidence="2 3" key="1">
    <citation type="submission" date="2019-11" db="EMBL/GenBank/DDBJ databases">
        <authorList>
            <person name="Brisse S."/>
        </authorList>
    </citation>
    <scope>NUCLEOTIDE SEQUENCE [LARGE SCALE GENOMIC DNA]</scope>
    <source>
        <strain evidence="2">FRC0190</strain>
    </source>
</reference>
<name>A0A6I8MDH4_9CORY</name>
<reference evidence="1 4" key="2">
    <citation type="submission" date="2023-03" db="EMBL/GenBank/DDBJ databases">
        <title>Whole genome sequence of the first Corynebacterium rouxii strains isolated in Brazil: a recent member of Corynebacterium diphtheriae complex.</title>
        <authorList>
            <person name="Vieira V."/>
            <person name="Ramos J.N."/>
            <person name="Araujo M.R.B."/>
            <person name="Baio P.V."/>
            <person name="Sant'Anna L.O."/>
            <person name="Veras J.F.C."/>
            <person name="Vieira E.M.D."/>
            <person name="Sousa M.A.B."/>
            <person name="Camargo C.H."/>
            <person name="Sacchi C.T."/>
            <person name="Campos K.R."/>
            <person name="Santos M.B.N."/>
            <person name="Bokermann S."/>
            <person name="Alvim L.B."/>
            <person name="Santos L.S."/>
            <person name="Mattos-Guaraldi A.L."/>
        </authorList>
    </citation>
    <scope>NUCLEOTIDE SEQUENCE [LARGE SCALE GENOMIC DNA]</scope>
    <source>
        <strain evidence="1 4">70862</strain>
    </source>
</reference>
<organism evidence="2 3">
    <name type="scientific">Corynebacterium rouxii</name>
    <dbReference type="NCBI Taxonomy" id="2719119"/>
    <lineage>
        <taxon>Bacteria</taxon>
        <taxon>Bacillati</taxon>
        <taxon>Actinomycetota</taxon>
        <taxon>Actinomycetes</taxon>
        <taxon>Mycobacteriales</taxon>
        <taxon>Corynebacteriaceae</taxon>
        <taxon>Corynebacterium</taxon>
    </lineage>
</organism>
<dbReference type="AlphaFoldDB" id="A0A6I8MDH4"/>
<dbReference type="RefSeq" id="WP_155874044.1">
    <property type="nucleotide sequence ID" value="NZ_CP168248.1"/>
</dbReference>
<dbReference type="EMBL" id="JARUHM010000013">
    <property type="protein sequence ID" value="MDT9411749.1"/>
    <property type="molecule type" value="Genomic_DNA"/>
</dbReference>
<evidence type="ECO:0000313" key="3">
    <source>
        <dbReference type="Proteomes" id="UP000423525"/>
    </source>
</evidence>
<dbReference type="KEGG" id="crf:FRC0190_02017"/>
<evidence type="ECO:0000313" key="4">
    <source>
        <dbReference type="Proteomes" id="UP001265983"/>
    </source>
</evidence>
<proteinExistence type="predicted"/>
<evidence type="ECO:0000313" key="1">
    <source>
        <dbReference type="EMBL" id="MDT9411749.1"/>
    </source>
</evidence>
<dbReference type="Proteomes" id="UP000423525">
    <property type="component" value="Chromosome"/>
</dbReference>
<dbReference type="Proteomes" id="UP001265983">
    <property type="component" value="Unassembled WGS sequence"/>
</dbReference>
<gene>
    <name evidence="2" type="ORF">FRC0190_02017</name>
    <name evidence="1" type="ORF">P8T80_10280</name>
</gene>
<sequence>MYLAEALAQRVEAQRRYSELNQRLLAIAKVQEGDLPAENPQEILAELEELTARIGDLIRRINRTNAVTTFSEGMTLADALSVRDTLLKKRTLYSDLADHLTSRQDRYSRSEIKYVATMDAREIRKKADLAAKEYRQLDVDIQRLNWQTELQ</sequence>